<keyword evidence="6 7" id="KW-0472">Membrane</keyword>
<dbReference type="InterPro" id="IPR004240">
    <property type="entry name" value="EMP70"/>
</dbReference>
<feature type="transmembrane region" description="Helical" evidence="7">
    <location>
        <begin position="6"/>
        <end position="24"/>
    </location>
</feature>
<comment type="similarity">
    <text evidence="2 7">Belongs to the nonaspanin (TM9SF) (TC 9.A.2) family.</text>
</comment>
<dbReference type="PANTHER" id="PTHR10766">
    <property type="entry name" value="TRANSMEMBRANE 9 SUPERFAMILY PROTEIN"/>
    <property type="match status" value="1"/>
</dbReference>
<dbReference type="Proteomes" id="UP000663868">
    <property type="component" value="Unassembled WGS sequence"/>
</dbReference>
<evidence type="ECO:0000256" key="6">
    <source>
        <dbReference type="ARBA" id="ARBA00023136"/>
    </source>
</evidence>
<feature type="transmembrane region" description="Helical" evidence="7">
    <location>
        <begin position="36"/>
        <end position="59"/>
    </location>
</feature>
<sequence>QWTSFLSGASSAFYVYLYAMYYFFFKTKMYGMFQTVFYFGYMALFSLGLGIMCGTFGYIGTQAFVRKIYSIKID</sequence>
<evidence type="ECO:0000256" key="4">
    <source>
        <dbReference type="ARBA" id="ARBA00022729"/>
    </source>
</evidence>
<proteinExistence type="inferred from homology"/>
<evidence type="ECO:0000256" key="5">
    <source>
        <dbReference type="ARBA" id="ARBA00022989"/>
    </source>
</evidence>
<evidence type="ECO:0000256" key="2">
    <source>
        <dbReference type="ARBA" id="ARBA00005227"/>
    </source>
</evidence>
<keyword evidence="5 7" id="KW-1133">Transmembrane helix</keyword>
<accession>A0A820LAE7</accession>
<comment type="subcellular location">
    <subcellularLocation>
        <location evidence="1">Membrane</location>
        <topology evidence="1">Multi-pass membrane protein</topology>
    </subcellularLocation>
</comment>
<protein>
    <recommendedName>
        <fullName evidence="7">Transmembrane 9 superfamily member</fullName>
    </recommendedName>
</protein>
<gene>
    <name evidence="8" type="ORF">KXQ929_LOCUS48380</name>
</gene>
<dbReference type="GO" id="GO:0072657">
    <property type="term" value="P:protein localization to membrane"/>
    <property type="evidence" value="ECO:0007669"/>
    <property type="project" value="TreeGrafter"/>
</dbReference>
<evidence type="ECO:0000313" key="9">
    <source>
        <dbReference type="Proteomes" id="UP000663868"/>
    </source>
</evidence>
<dbReference type="Pfam" id="PF02990">
    <property type="entry name" value="EMP70"/>
    <property type="match status" value="1"/>
</dbReference>
<name>A0A820LAE7_9BILA</name>
<organism evidence="8 9">
    <name type="scientific">Adineta steineri</name>
    <dbReference type="NCBI Taxonomy" id="433720"/>
    <lineage>
        <taxon>Eukaryota</taxon>
        <taxon>Metazoa</taxon>
        <taxon>Spiralia</taxon>
        <taxon>Gnathifera</taxon>
        <taxon>Rotifera</taxon>
        <taxon>Eurotatoria</taxon>
        <taxon>Bdelloidea</taxon>
        <taxon>Adinetida</taxon>
        <taxon>Adinetidae</taxon>
        <taxon>Adineta</taxon>
    </lineage>
</organism>
<evidence type="ECO:0000256" key="1">
    <source>
        <dbReference type="ARBA" id="ARBA00004141"/>
    </source>
</evidence>
<keyword evidence="4" id="KW-0732">Signal</keyword>
<comment type="caution">
    <text evidence="8">The sequence shown here is derived from an EMBL/GenBank/DDBJ whole genome shotgun (WGS) entry which is preliminary data.</text>
</comment>
<dbReference type="GO" id="GO:0016020">
    <property type="term" value="C:membrane"/>
    <property type="evidence" value="ECO:0007669"/>
    <property type="project" value="UniProtKB-SubCell"/>
</dbReference>
<keyword evidence="3 7" id="KW-0812">Transmembrane</keyword>
<dbReference type="PANTHER" id="PTHR10766:SF41">
    <property type="entry name" value="TRANSMEMBRANE 9 SUPERFAMILY MEMBER 3"/>
    <property type="match status" value="1"/>
</dbReference>
<evidence type="ECO:0000313" key="8">
    <source>
        <dbReference type="EMBL" id="CAF4353138.1"/>
    </source>
</evidence>
<dbReference type="EMBL" id="CAJOBB010018916">
    <property type="protein sequence ID" value="CAF4353138.1"/>
    <property type="molecule type" value="Genomic_DNA"/>
</dbReference>
<evidence type="ECO:0000256" key="3">
    <source>
        <dbReference type="ARBA" id="ARBA00022692"/>
    </source>
</evidence>
<dbReference type="AlphaFoldDB" id="A0A820LAE7"/>
<evidence type="ECO:0000256" key="7">
    <source>
        <dbReference type="RuleBase" id="RU363079"/>
    </source>
</evidence>
<reference evidence="8" key="1">
    <citation type="submission" date="2021-02" db="EMBL/GenBank/DDBJ databases">
        <authorList>
            <person name="Nowell W R."/>
        </authorList>
    </citation>
    <scope>NUCLEOTIDE SEQUENCE</scope>
</reference>
<feature type="non-terminal residue" evidence="8">
    <location>
        <position position="1"/>
    </location>
</feature>
<comment type="caution">
    <text evidence="7">Lacks conserved residue(s) required for the propagation of feature annotation.</text>
</comment>